<dbReference type="Gene3D" id="3.30.200.150">
    <property type="match status" value="1"/>
</dbReference>
<dbReference type="InterPro" id="IPR011009">
    <property type="entry name" value="Kinase-like_dom_sf"/>
</dbReference>
<dbReference type="AlphaFoldDB" id="A0A942Z3D0"/>
<sequence>MLNIKEIIDRLNNAKILPFKITEWKELTGGTSSSVWMLLGDNKEKYVLKSNEDDVIKEESQFLTTYKNVNMLPEVVYVGEKYEYFIYKYMPGEINPAMIDKTEMLTKLVNEVISKYQPLGDKWGWTWDSHQNWNEFLLTEIGNAKEIVGRVLTKDDFQLVKQLCQKDIRRNGVEKAYLLHGDCGVHNFLQKDGKLVGVIDPMPLAGPPLYELVFAFCSSPEQLTMEVIYEAASILPNFHISKMHLIEEVIIGIYIRLLRCIYHHPHDLPEYLNAWVYWNRLLERSATVN</sequence>
<dbReference type="Proteomes" id="UP000676456">
    <property type="component" value="Unassembled WGS sequence"/>
</dbReference>
<accession>A0A942Z3D0</accession>
<dbReference type="SUPFAM" id="SSF56112">
    <property type="entry name" value="Protein kinase-like (PK-like)"/>
    <property type="match status" value="1"/>
</dbReference>
<dbReference type="InterPro" id="IPR002575">
    <property type="entry name" value="Aminoglycoside_PTrfase"/>
</dbReference>
<proteinExistence type="predicted"/>
<organism evidence="2 3">
    <name type="scientific">Lederbergia citrea</name>
    <dbReference type="NCBI Taxonomy" id="2833581"/>
    <lineage>
        <taxon>Bacteria</taxon>
        <taxon>Bacillati</taxon>
        <taxon>Bacillota</taxon>
        <taxon>Bacilli</taxon>
        <taxon>Bacillales</taxon>
        <taxon>Bacillaceae</taxon>
        <taxon>Lederbergia</taxon>
    </lineage>
</organism>
<comment type="caution">
    <text evidence="2">The sequence shown here is derived from an EMBL/GenBank/DDBJ whole genome shotgun (WGS) entry which is preliminary data.</text>
</comment>
<reference evidence="2 3" key="1">
    <citation type="submission" date="2021-05" db="EMBL/GenBank/DDBJ databases">
        <title>Novel Bacillus species.</title>
        <authorList>
            <person name="Liu G."/>
        </authorList>
    </citation>
    <scope>NUCLEOTIDE SEQUENCE [LARGE SCALE GENOMIC DNA]</scope>
    <source>
        <strain evidence="2 3">FJAT-49682</strain>
    </source>
</reference>
<dbReference type="RefSeq" id="WP_213096421.1">
    <property type="nucleotide sequence ID" value="NZ_JAGYPH010000001.1"/>
</dbReference>
<dbReference type="Pfam" id="PF01636">
    <property type="entry name" value="APH"/>
    <property type="match status" value="1"/>
</dbReference>
<dbReference type="EMBL" id="JAGYPN010000001">
    <property type="protein sequence ID" value="MBS4221397.1"/>
    <property type="molecule type" value="Genomic_DNA"/>
</dbReference>
<name>A0A942Z3D0_9BACI</name>
<evidence type="ECO:0000259" key="1">
    <source>
        <dbReference type="Pfam" id="PF01636"/>
    </source>
</evidence>
<evidence type="ECO:0000313" key="3">
    <source>
        <dbReference type="Proteomes" id="UP000676456"/>
    </source>
</evidence>
<feature type="domain" description="Aminoglycoside phosphotransferase" evidence="1">
    <location>
        <begin position="24"/>
        <end position="216"/>
    </location>
</feature>
<evidence type="ECO:0000313" key="2">
    <source>
        <dbReference type="EMBL" id="MBS4221397.1"/>
    </source>
</evidence>
<keyword evidence="3" id="KW-1185">Reference proteome</keyword>
<protein>
    <submittedName>
        <fullName evidence="2">Phosphotransferase</fullName>
    </submittedName>
</protein>
<gene>
    <name evidence="2" type="ORF">KHA91_01335</name>
</gene>
<dbReference type="Gene3D" id="3.90.1200.10">
    <property type="match status" value="1"/>
</dbReference>